<protein>
    <submittedName>
        <fullName evidence="1">Uncharacterized protein</fullName>
    </submittedName>
</protein>
<name>A0A0C3KPW1_PISTI</name>
<proteinExistence type="predicted"/>
<dbReference type="InParanoid" id="A0A0C3KPW1"/>
<dbReference type="OrthoDB" id="2666353at2759"/>
<sequence>MWRAVVVYKQRIDLNEIQAQAHWRQSLAVLGSACIILKSSGILRVLVQTAETRMEIRPTVDNQYMYLLEVLKSYFSITAVRRATCKSDPDIRLQKILTPEARGLARYAALRANARQAVLAMMMVTGPESPDTEYHRINQDGITYAIKCSIRQSDLRSSRHINQNVNVIFLTFSPAKAVAALSVLSISLQNSRLVEMRILRSLLALVPVVAAEFIPGGSFGRSTIGPYNNCSGTLTSRPTDLAIDTLPNISPDASSGWERWDLTIYQSDIFLNLRWLQGEPSCYNSVPANGSFEVSARFANGTIFYTRITGEKLTYTNSSTCYSISIGQNTLTWDNSQTWFNTTLNLNGLAGSFGTESIMLDKFSPYAGWIIGQLTEGLFSGIPVTRGHTHVGSIQFPWGQEVTLTAQSLLLHMFAQQPVQSLAVNYAIRAFRSTGTAFGDTFIYESSRAPNSSGRAEARGTGFEPYTFYAGTNSNLLSVAQINHTSTEAQLAGCANTDYVPFTWNFTLPLPILEQFDSAGGKTTFYVFSNISTAEPFGSEYVSYQGGTGIAYIYQTPGAAVIDKQPSEGGQPSEQ</sequence>
<dbReference type="AlphaFoldDB" id="A0A0C3KPW1"/>
<dbReference type="Proteomes" id="UP000054217">
    <property type="component" value="Unassembled WGS sequence"/>
</dbReference>
<dbReference type="HOGENOM" id="CLU_474161_0_0_1"/>
<reference evidence="1 2" key="1">
    <citation type="submission" date="2014-04" db="EMBL/GenBank/DDBJ databases">
        <authorList>
            <consortium name="DOE Joint Genome Institute"/>
            <person name="Kuo A."/>
            <person name="Kohler A."/>
            <person name="Costa M.D."/>
            <person name="Nagy L.G."/>
            <person name="Floudas D."/>
            <person name="Copeland A."/>
            <person name="Barry K.W."/>
            <person name="Cichocki N."/>
            <person name="Veneault-Fourrey C."/>
            <person name="LaButti K."/>
            <person name="Lindquist E.A."/>
            <person name="Lipzen A."/>
            <person name="Lundell T."/>
            <person name="Morin E."/>
            <person name="Murat C."/>
            <person name="Sun H."/>
            <person name="Tunlid A."/>
            <person name="Henrissat B."/>
            <person name="Grigoriev I.V."/>
            <person name="Hibbett D.S."/>
            <person name="Martin F."/>
            <person name="Nordberg H.P."/>
            <person name="Cantor M.N."/>
            <person name="Hua S.X."/>
        </authorList>
    </citation>
    <scope>NUCLEOTIDE SEQUENCE [LARGE SCALE GENOMIC DNA]</scope>
    <source>
        <strain evidence="1 2">Marx 270</strain>
    </source>
</reference>
<organism evidence="1 2">
    <name type="scientific">Pisolithus tinctorius Marx 270</name>
    <dbReference type="NCBI Taxonomy" id="870435"/>
    <lineage>
        <taxon>Eukaryota</taxon>
        <taxon>Fungi</taxon>
        <taxon>Dikarya</taxon>
        <taxon>Basidiomycota</taxon>
        <taxon>Agaricomycotina</taxon>
        <taxon>Agaricomycetes</taxon>
        <taxon>Agaricomycetidae</taxon>
        <taxon>Boletales</taxon>
        <taxon>Sclerodermatineae</taxon>
        <taxon>Pisolithaceae</taxon>
        <taxon>Pisolithus</taxon>
    </lineage>
</organism>
<evidence type="ECO:0000313" key="2">
    <source>
        <dbReference type="Proteomes" id="UP000054217"/>
    </source>
</evidence>
<dbReference type="EMBL" id="KN831949">
    <property type="protein sequence ID" value="KIO11657.1"/>
    <property type="molecule type" value="Genomic_DNA"/>
</dbReference>
<keyword evidence="2" id="KW-1185">Reference proteome</keyword>
<evidence type="ECO:0000313" key="1">
    <source>
        <dbReference type="EMBL" id="KIO11657.1"/>
    </source>
</evidence>
<reference evidence="2" key="2">
    <citation type="submission" date="2015-01" db="EMBL/GenBank/DDBJ databases">
        <title>Evolutionary Origins and Diversification of the Mycorrhizal Mutualists.</title>
        <authorList>
            <consortium name="DOE Joint Genome Institute"/>
            <consortium name="Mycorrhizal Genomics Consortium"/>
            <person name="Kohler A."/>
            <person name="Kuo A."/>
            <person name="Nagy L.G."/>
            <person name="Floudas D."/>
            <person name="Copeland A."/>
            <person name="Barry K.W."/>
            <person name="Cichocki N."/>
            <person name="Veneault-Fourrey C."/>
            <person name="LaButti K."/>
            <person name="Lindquist E.A."/>
            <person name="Lipzen A."/>
            <person name="Lundell T."/>
            <person name="Morin E."/>
            <person name="Murat C."/>
            <person name="Riley R."/>
            <person name="Ohm R."/>
            <person name="Sun H."/>
            <person name="Tunlid A."/>
            <person name="Henrissat B."/>
            <person name="Grigoriev I.V."/>
            <person name="Hibbett D.S."/>
            <person name="Martin F."/>
        </authorList>
    </citation>
    <scope>NUCLEOTIDE SEQUENCE [LARGE SCALE GENOMIC DNA]</scope>
    <source>
        <strain evidence="2">Marx 270</strain>
    </source>
</reference>
<accession>A0A0C3KPW1</accession>
<gene>
    <name evidence="1" type="ORF">M404DRAFT_7116</name>
</gene>